<dbReference type="Pfam" id="PF04979">
    <property type="entry name" value="IPP-2"/>
    <property type="match status" value="1"/>
</dbReference>
<proteinExistence type="predicted"/>
<feature type="compositionally biased region" description="Basic and acidic residues" evidence="1">
    <location>
        <begin position="41"/>
        <end position="57"/>
    </location>
</feature>
<feature type="region of interest" description="Disordered" evidence="1">
    <location>
        <begin position="166"/>
        <end position="191"/>
    </location>
</feature>
<sequence>MSDPASRPPKPAAPPEAADTQPAPKARRGIQWDEGNLEANAEWHREHPVTMKIDEPKTPFSYDDGEYPEDSDEEADRDGTWADAAYNHLAAKSRHEAPVAASKTHRPEGDDATAEGGRKPRPKLSLPGPDSAAPAADDGASEDKAVFKHMRKAVYADEGKKFLAMRNALAQQQDDEEEDEDDANGASNQPS</sequence>
<organism evidence="3">
    <name type="scientific">Neobodo designis</name>
    <name type="common">Flagellated protozoan</name>
    <name type="synonym">Bodo designis</name>
    <dbReference type="NCBI Taxonomy" id="312471"/>
    <lineage>
        <taxon>Eukaryota</taxon>
        <taxon>Discoba</taxon>
        <taxon>Euglenozoa</taxon>
        <taxon>Kinetoplastea</taxon>
        <taxon>Metakinetoplastina</taxon>
        <taxon>Neobodonida</taxon>
        <taxon>Neobodo</taxon>
    </lineage>
</organism>
<dbReference type="InterPro" id="IPR007062">
    <property type="entry name" value="PPI-2"/>
</dbReference>
<dbReference type="GO" id="GO:0009966">
    <property type="term" value="P:regulation of signal transduction"/>
    <property type="evidence" value="ECO:0007669"/>
    <property type="project" value="InterPro"/>
</dbReference>
<feature type="compositionally biased region" description="Acidic residues" evidence="1">
    <location>
        <begin position="173"/>
        <end position="183"/>
    </location>
</feature>
<evidence type="ECO:0000256" key="1">
    <source>
        <dbReference type="SAM" id="MobiDB-lite"/>
    </source>
</evidence>
<dbReference type="EMBL" id="HBGF01046412">
    <property type="protein sequence ID" value="CAD9147570.1"/>
    <property type="molecule type" value="Transcribed_RNA"/>
</dbReference>
<dbReference type="EMBL" id="HBGF01046413">
    <property type="protein sequence ID" value="CAD9147571.1"/>
    <property type="molecule type" value="Transcribed_RNA"/>
</dbReference>
<evidence type="ECO:0000313" key="2">
    <source>
        <dbReference type="EMBL" id="CAD9147570.1"/>
    </source>
</evidence>
<feature type="compositionally biased region" description="Pro residues" evidence="1">
    <location>
        <begin position="1"/>
        <end position="14"/>
    </location>
</feature>
<accession>A0A6U4X006</accession>
<reference evidence="3" key="1">
    <citation type="submission" date="2021-01" db="EMBL/GenBank/DDBJ databases">
        <authorList>
            <person name="Corre E."/>
            <person name="Pelletier E."/>
            <person name="Niang G."/>
            <person name="Scheremetjew M."/>
            <person name="Finn R."/>
            <person name="Kale V."/>
            <person name="Holt S."/>
            <person name="Cochrane G."/>
            <person name="Meng A."/>
            <person name="Brown T."/>
            <person name="Cohen L."/>
        </authorList>
    </citation>
    <scope>NUCLEOTIDE SEQUENCE</scope>
    <source>
        <strain evidence="3">CCAP 1951/1</strain>
    </source>
</reference>
<protein>
    <recommendedName>
        <fullName evidence="4">Protein phosphatase inhibitor 2</fullName>
    </recommendedName>
</protein>
<dbReference type="PANTHER" id="PTHR12398:SF20">
    <property type="entry name" value="PROTEIN PHOSPHATASE 1 REGULATORY INHIBITOR SUBUNIT 2"/>
    <property type="match status" value="1"/>
</dbReference>
<name>A0A6U4X006_NEODS</name>
<feature type="region of interest" description="Disordered" evidence="1">
    <location>
        <begin position="1"/>
        <end position="144"/>
    </location>
</feature>
<dbReference type="GO" id="GO:0004864">
    <property type="term" value="F:protein phosphatase inhibitor activity"/>
    <property type="evidence" value="ECO:0007669"/>
    <property type="project" value="InterPro"/>
</dbReference>
<dbReference type="PANTHER" id="PTHR12398">
    <property type="entry name" value="PROTEIN PHOSPHATASE INHIBITOR"/>
    <property type="match status" value="1"/>
</dbReference>
<feature type="compositionally biased region" description="Acidic residues" evidence="1">
    <location>
        <begin position="63"/>
        <end position="76"/>
    </location>
</feature>
<feature type="compositionally biased region" description="Low complexity" evidence="1">
    <location>
        <begin position="124"/>
        <end position="138"/>
    </location>
</feature>
<evidence type="ECO:0008006" key="4">
    <source>
        <dbReference type="Google" id="ProtNLM"/>
    </source>
</evidence>
<dbReference type="AlphaFoldDB" id="A0A6U4X006"/>
<evidence type="ECO:0000313" key="3">
    <source>
        <dbReference type="EMBL" id="CAD9147571.1"/>
    </source>
</evidence>
<gene>
    <name evidence="2" type="ORF">NDES1114_LOCUS31046</name>
    <name evidence="3" type="ORF">NDES1114_LOCUS31047</name>
</gene>